<dbReference type="AlphaFoldDB" id="A0A2J6QPD2"/>
<gene>
    <name evidence="1" type="ORF">NA56DRAFT_559388</name>
</gene>
<reference evidence="1 2" key="1">
    <citation type="submission" date="2016-05" db="EMBL/GenBank/DDBJ databases">
        <title>A degradative enzymes factory behind the ericoid mycorrhizal symbiosis.</title>
        <authorList>
            <consortium name="DOE Joint Genome Institute"/>
            <person name="Martino E."/>
            <person name="Morin E."/>
            <person name="Grelet G."/>
            <person name="Kuo A."/>
            <person name="Kohler A."/>
            <person name="Daghino S."/>
            <person name="Barry K."/>
            <person name="Choi C."/>
            <person name="Cichocki N."/>
            <person name="Clum A."/>
            <person name="Copeland A."/>
            <person name="Hainaut M."/>
            <person name="Haridas S."/>
            <person name="Labutti K."/>
            <person name="Lindquist E."/>
            <person name="Lipzen A."/>
            <person name="Khouja H.-R."/>
            <person name="Murat C."/>
            <person name="Ohm R."/>
            <person name="Olson A."/>
            <person name="Spatafora J."/>
            <person name="Veneault-Fourrey C."/>
            <person name="Henrissat B."/>
            <person name="Grigoriev I."/>
            <person name="Martin F."/>
            <person name="Perotto S."/>
        </authorList>
    </citation>
    <scope>NUCLEOTIDE SEQUENCE [LARGE SCALE GENOMIC DNA]</scope>
    <source>
        <strain evidence="1 2">UAMH 7357</strain>
    </source>
</reference>
<accession>A0A2J6QPD2</accession>
<name>A0A2J6QPD2_9HELO</name>
<evidence type="ECO:0008006" key="3">
    <source>
        <dbReference type="Google" id="ProtNLM"/>
    </source>
</evidence>
<protein>
    <recommendedName>
        <fullName evidence="3">Methyltransferase domain-containing protein</fullName>
    </recommendedName>
</protein>
<dbReference type="Gene3D" id="3.40.50.150">
    <property type="entry name" value="Vaccinia Virus protein VP39"/>
    <property type="match status" value="1"/>
</dbReference>
<dbReference type="Proteomes" id="UP000235672">
    <property type="component" value="Unassembled WGS sequence"/>
</dbReference>
<dbReference type="OrthoDB" id="506498at2759"/>
<evidence type="ECO:0000313" key="2">
    <source>
        <dbReference type="Proteomes" id="UP000235672"/>
    </source>
</evidence>
<evidence type="ECO:0000313" key="1">
    <source>
        <dbReference type="EMBL" id="PMD28118.1"/>
    </source>
</evidence>
<sequence>MFVKVAMVYDEYGQLVEESKLRHHPTTDKLGLTHKLRVIKKKFHHELREKMSKVLATLTDDEILPRRLTMFFDPIPVLPIATPEGTAEVIPEVGHAIPVNRGRSRVLEIGCSDGSWCFRFKAEQPTWIVEGVDDSNHWLCADKDLIARDFIISEGRINPDDYFSRMHSTQESPEFTVRSINALFTHETPMSQNAYEVIRAREIFDRVESYKTILEEIRLILKPDGIVEFIEIDPRPRFPVGCKREAIEKSAKQKSRPQTDIEDRFKDPFDAELATNVPGWSKRVEERQKAILRPLREGEGVAAANLKSWLQGAGFYDVREIVVPIPVGGNQLSGQYLKDFLLYEIELEDAGTELHEKLPAVEMKALESGCYYLNLHIVAGNKPAFPRPGDLLKDGTRQDMTAAKYNTMAHINSKMAWKR</sequence>
<organism evidence="1 2">
    <name type="scientific">Hyaloscypha hepaticicola</name>
    <dbReference type="NCBI Taxonomy" id="2082293"/>
    <lineage>
        <taxon>Eukaryota</taxon>
        <taxon>Fungi</taxon>
        <taxon>Dikarya</taxon>
        <taxon>Ascomycota</taxon>
        <taxon>Pezizomycotina</taxon>
        <taxon>Leotiomycetes</taxon>
        <taxon>Helotiales</taxon>
        <taxon>Hyaloscyphaceae</taxon>
        <taxon>Hyaloscypha</taxon>
    </lineage>
</organism>
<keyword evidence="2" id="KW-1185">Reference proteome</keyword>
<dbReference type="Pfam" id="PF13489">
    <property type="entry name" value="Methyltransf_23"/>
    <property type="match status" value="1"/>
</dbReference>
<dbReference type="EMBL" id="KZ613464">
    <property type="protein sequence ID" value="PMD28118.1"/>
    <property type="molecule type" value="Genomic_DNA"/>
</dbReference>
<dbReference type="SUPFAM" id="SSF53335">
    <property type="entry name" value="S-adenosyl-L-methionine-dependent methyltransferases"/>
    <property type="match status" value="1"/>
</dbReference>
<proteinExistence type="predicted"/>
<dbReference type="InterPro" id="IPR029063">
    <property type="entry name" value="SAM-dependent_MTases_sf"/>
</dbReference>